<reference evidence="3" key="1">
    <citation type="journal article" date="2013" name="G3 (Bethesda)">
        <title>Comparative genomics of a plant-pathogenic fungus, Pyrenophora tritici-repentis, reveals transduplication and the impact of repeat elements on pathogenicity and population divergence.</title>
        <authorList>
            <person name="Manning V.A."/>
            <person name="Pandelova I."/>
            <person name="Dhillon B."/>
            <person name="Wilhelm L.J."/>
            <person name="Goodwin S.B."/>
            <person name="Berlin A.M."/>
            <person name="Figueroa M."/>
            <person name="Freitag M."/>
            <person name="Hane J.K."/>
            <person name="Henrissat B."/>
            <person name="Holman W.H."/>
            <person name="Kodira C.D."/>
            <person name="Martin J."/>
            <person name="Oliver R.P."/>
            <person name="Robbertse B."/>
            <person name="Schackwitz W."/>
            <person name="Schwartz D.C."/>
            <person name="Spatafora J.W."/>
            <person name="Turgeon B.G."/>
            <person name="Yandava C."/>
            <person name="Young S."/>
            <person name="Zhou S."/>
            <person name="Zeng Q."/>
            <person name="Grigoriev I.V."/>
            <person name="Ma L.-J."/>
            <person name="Ciuffetti L.M."/>
        </authorList>
    </citation>
    <scope>NUCLEOTIDE SEQUENCE [LARGE SCALE GENOMIC DNA]</scope>
    <source>
        <strain evidence="3">Pt-1C-BFP</strain>
    </source>
</reference>
<evidence type="ECO:0000313" key="2">
    <source>
        <dbReference type="EMBL" id="EDU47773.1"/>
    </source>
</evidence>
<dbReference type="STRING" id="426418.B2W5G6"/>
<dbReference type="GeneID" id="6343108"/>
<proteinExistence type="predicted"/>
<dbReference type="OMA" id="SSMEIMP"/>
<dbReference type="Proteomes" id="UP000001471">
    <property type="component" value="Unassembled WGS sequence"/>
</dbReference>
<accession>B2W5G6</accession>
<evidence type="ECO:0000256" key="1">
    <source>
        <dbReference type="SAM" id="MobiDB-lite"/>
    </source>
</evidence>
<feature type="compositionally biased region" description="Low complexity" evidence="1">
    <location>
        <begin position="11"/>
        <end position="149"/>
    </location>
</feature>
<feature type="compositionally biased region" description="Low complexity" evidence="1">
    <location>
        <begin position="322"/>
        <end position="383"/>
    </location>
</feature>
<feature type="region of interest" description="Disordered" evidence="1">
    <location>
        <begin position="268"/>
        <end position="413"/>
    </location>
</feature>
<dbReference type="HOGENOM" id="CLU_373899_0_0_1"/>
<dbReference type="KEGG" id="ptrr:6343108"/>
<dbReference type="EMBL" id="DS231618">
    <property type="protein sequence ID" value="EDU47773.1"/>
    <property type="molecule type" value="Genomic_DNA"/>
</dbReference>
<gene>
    <name evidence="2" type="ORF">PTRG_04866</name>
</gene>
<organism evidence="2 3">
    <name type="scientific">Pyrenophora tritici-repentis (strain Pt-1C-BFP)</name>
    <name type="common">Wheat tan spot fungus</name>
    <name type="synonym">Drechslera tritici-repentis</name>
    <dbReference type="NCBI Taxonomy" id="426418"/>
    <lineage>
        <taxon>Eukaryota</taxon>
        <taxon>Fungi</taxon>
        <taxon>Dikarya</taxon>
        <taxon>Ascomycota</taxon>
        <taxon>Pezizomycotina</taxon>
        <taxon>Dothideomycetes</taxon>
        <taxon>Pleosporomycetidae</taxon>
        <taxon>Pleosporales</taxon>
        <taxon>Pleosporineae</taxon>
        <taxon>Pleosporaceae</taxon>
        <taxon>Pyrenophora</taxon>
    </lineage>
</organism>
<evidence type="ECO:0000313" key="3">
    <source>
        <dbReference type="Proteomes" id="UP000001471"/>
    </source>
</evidence>
<feature type="region of interest" description="Disordered" evidence="1">
    <location>
        <begin position="1"/>
        <end position="149"/>
    </location>
</feature>
<dbReference type="InterPro" id="IPR008979">
    <property type="entry name" value="Galactose-bd-like_sf"/>
</dbReference>
<dbReference type="Gene3D" id="2.60.120.260">
    <property type="entry name" value="Galactose-binding domain-like"/>
    <property type="match status" value="1"/>
</dbReference>
<dbReference type="RefSeq" id="XP_001935199.2">
    <property type="nucleotide sequence ID" value="XM_001935164.2"/>
</dbReference>
<dbReference type="SUPFAM" id="SSF49785">
    <property type="entry name" value="Galactose-binding domain-like"/>
    <property type="match status" value="1"/>
</dbReference>
<feature type="compositionally biased region" description="Low complexity" evidence="1">
    <location>
        <begin position="268"/>
        <end position="313"/>
    </location>
</feature>
<dbReference type="InParanoid" id="B2W5G6"/>
<name>B2W5G6_PYRTR</name>
<dbReference type="OrthoDB" id="5410289at2759"/>
<evidence type="ECO:0008006" key="4">
    <source>
        <dbReference type="Google" id="ProtNLM"/>
    </source>
</evidence>
<dbReference type="AlphaFoldDB" id="B2W5G6"/>
<protein>
    <recommendedName>
        <fullName evidence="4">Herpes-BLLF1 multi-domain protein</fullName>
    </recommendedName>
</protein>
<sequence>MSTSSIAEPLTPIASSNSASSSATSSVQQISSSPSPSQSPSSITPTLDIPSTTPTALSYSSSSSDSSSSVSESITVSTETLSSSSTPISTSTESSSTPMVSSSPSPQSLEPSSTLTESLDPTTSSSEITQTSSDVSSTPTPSAVITSSSVDVVSFTSETMQISSDLSSTPTSSVVIMSSTVDPVRSTPEITQTSSTPTPSAVITSSTVDPVSFSLAESSPASSEDITSTASIVVSTSISVSDNPSEVPTSSVDMVSFTSISIIESTSLEPSSMEIMPSSSQTSSSVEIVPSSTPEPSQTLSSSSDTATMTSSSVVETTPIATTSTVGVSSSTISDSSTLPASSDPATTSSSVVETSSTVSSSTIEVSSSTPFVASSTSSSAVPVPTPFTPSLITNGGFEDPSAAPPRGGAGSTVVLRESTPELPAYAGTRYLEFNMAQTSVTASRSISLVFPNIAGVQGTTYRVSVTVRSQTGMLSPQCYVHFAFGVNIIPVSYFTGGSAWEEVSTNFRWNFGTGQATPIMLFNCPGNAAYSFGVDNVQVLEIADPPATPEALPTPFRNAPPQNIPSVGATCGQAIQEPSFELFPAATPNVQSPWEFVGSRYALPYVYTSGVEAKRTGTRALRVTVNALSSGYTASMEFRQRNVVVCPNTLYEFKSWNVLFTANSRLTCQVGLKVNGGLVAMGDRFIYTASREFAPTSGYYLTGSSEMMVNLDLKLYCVGPTGLSTVSTVYFDDVTFTPVSSL</sequence>